<organism evidence="1 2">
    <name type="scientific">Bacillus thermotolerans</name>
    <name type="common">Quasibacillus thermotolerans</name>
    <dbReference type="NCBI Taxonomy" id="1221996"/>
    <lineage>
        <taxon>Bacteria</taxon>
        <taxon>Bacillati</taxon>
        <taxon>Bacillota</taxon>
        <taxon>Bacilli</taxon>
        <taxon>Bacillales</taxon>
        <taxon>Bacillaceae</taxon>
        <taxon>Bacillus</taxon>
    </lineage>
</organism>
<name>A0A0F5I092_BACTR</name>
<sequence>MGIMITIDLVEAQEPYDRPLTGMEEIDEIYETEGWGVER</sequence>
<comment type="caution">
    <text evidence="1">The sequence shown here is derived from an EMBL/GenBank/DDBJ whole genome shotgun (WGS) entry which is preliminary data.</text>
</comment>
<accession>A0A0F5I092</accession>
<protein>
    <submittedName>
        <fullName evidence="1">Uncharacterized protein</fullName>
    </submittedName>
</protein>
<accession>A0A0F5I704</accession>
<evidence type="ECO:0000313" key="2">
    <source>
        <dbReference type="Proteomes" id="UP000031563"/>
    </source>
</evidence>
<gene>
    <name evidence="1" type="ORF">QY95_00743</name>
</gene>
<dbReference type="AlphaFoldDB" id="A0A0F5I092"/>
<dbReference type="STRING" id="1221996.QY95_00743"/>
<dbReference type="Proteomes" id="UP000031563">
    <property type="component" value="Unassembled WGS sequence"/>
</dbReference>
<keyword evidence="2" id="KW-1185">Reference proteome</keyword>
<proteinExistence type="predicted"/>
<evidence type="ECO:0000313" key="1">
    <source>
        <dbReference type="EMBL" id="KKB41424.1"/>
    </source>
</evidence>
<reference evidence="1" key="1">
    <citation type="submission" date="2015-02" db="EMBL/GenBank/DDBJ databases">
        <title>Genome Assembly of Bacillaceae bacterium MTCC 8252.</title>
        <authorList>
            <person name="Verma A."/>
            <person name="Khatri I."/>
            <person name="Mual P."/>
            <person name="Subramanian S."/>
            <person name="Krishnamurthi S."/>
        </authorList>
    </citation>
    <scope>NUCLEOTIDE SEQUENCE [LARGE SCALE GENOMIC DNA]</scope>
    <source>
        <strain evidence="1">MTCC 8252</strain>
    </source>
</reference>
<dbReference type="EMBL" id="JWIR02000022">
    <property type="protein sequence ID" value="KKB41424.1"/>
    <property type="molecule type" value="Genomic_DNA"/>
</dbReference>